<dbReference type="Gene3D" id="3.10.450.50">
    <property type="match status" value="1"/>
</dbReference>
<dbReference type="InterPro" id="IPR027843">
    <property type="entry name" value="DUF4440"/>
</dbReference>
<organism evidence="3 4">
    <name type="scientific">Aliidongia dinghuensis</name>
    <dbReference type="NCBI Taxonomy" id="1867774"/>
    <lineage>
        <taxon>Bacteria</taxon>
        <taxon>Pseudomonadati</taxon>
        <taxon>Pseudomonadota</taxon>
        <taxon>Alphaproteobacteria</taxon>
        <taxon>Rhodospirillales</taxon>
        <taxon>Dongiaceae</taxon>
        <taxon>Aliidongia</taxon>
    </lineage>
</organism>
<evidence type="ECO:0000313" key="4">
    <source>
        <dbReference type="Proteomes" id="UP000646365"/>
    </source>
</evidence>
<accession>A0A8J2YY33</accession>
<dbReference type="SUPFAM" id="SSF54427">
    <property type="entry name" value="NTF2-like"/>
    <property type="match status" value="1"/>
</dbReference>
<protein>
    <recommendedName>
        <fullName evidence="2">DUF4440 domain-containing protein</fullName>
    </recommendedName>
</protein>
<comment type="caution">
    <text evidence="3">The sequence shown here is derived from an EMBL/GenBank/DDBJ whole genome shotgun (WGS) entry which is preliminary data.</text>
</comment>
<keyword evidence="4" id="KW-1185">Reference proteome</keyword>
<dbReference type="AlphaFoldDB" id="A0A8J2YY33"/>
<dbReference type="Pfam" id="PF14534">
    <property type="entry name" value="DUF4440"/>
    <property type="match status" value="1"/>
</dbReference>
<evidence type="ECO:0000256" key="1">
    <source>
        <dbReference type="SAM" id="SignalP"/>
    </source>
</evidence>
<feature type="domain" description="DUF4440" evidence="2">
    <location>
        <begin position="41"/>
        <end position="151"/>
    </location>
</feature>
<dbReference type="InterPro" id="IPR032710">
    <property type="entry name" value="NTF2-like_dom_sf"/>
</dbReference>
<reference evidence="3" key="1">
    <citation type="journal article" date="2014" name="Int. J. Syst. Evol. Microbiol.">
        <title>Complete genome sequence of Corynebacterium casei LMG S-19264T (=DSM 44701T), isolated from a smear-ripened cheese.</title>
        <authorList>
            <consortium name="US DOE Joint Genome Institute (JGI-PGF)"/>
            <person name="Walter F."/>
            <person name="Albersmeier A."/>
            <person name="Kalinowski J."/>
            <person name="Ruckert C."/>
        </authorList>
    </citation>
    <scope>NUCLEOTIDE SEQUENCE</scope>
    <source>
        <strain evidence="3">CGMCC 1.15725</strain>
    </source>
</reference>
<dbReference type="Proteomes" id="UP000646365">
    <property type="component" value="Unassembled WGS sequence"/>
</dbReference>
<gene>
    <name evidence="3" type="ORF">GCM10011611_52290</name>
</gene>
<dbReference type="RefSeq" id="WP_189051115.1">
    <property type="nucleotide sequence ID" value="NZ_BMJQ01000016.1"/>
</dbReference>
<dbReference type="EMBL" id="BMJQ01000016">
    <property type="protein sequence ID" value="GGF39429.1"/>
    <property type="molecule type" value="Genomic_DNA"/>
</dbReference>
<reference evidence="3" key="2">
    <citation type="submission" date="2020-09" db="EMBL/GenBank/DDBJ databases">
        <authorList>
            <person name="Sun Q."/>
            <person name="Zhou Y."/>
        </authorList>
    </citation>
    <scope>NUCLEOTIDE SEQUENCE</scope>
    <source>
        <strain evidence="3">CGMCC 1.15725</strain>
    </source>
</reference>
<name>A0A8J2YY33_9PROT</name>
<proteinExistence type="predicted"/>
<evidence type="ECO:0000313" key="3">
    <source>
        <dbReference type="EMBL" id="GGF39429.1"/>
    </source>
</evidence>
<feature type="chain" id="PRO_5035227587" description="DUF4440 domain-containing protein" evidence="1">
    <location>
        <begin position="19"/>
        <end position="157"/>
    </location>
</feature>
<sequence>MRASLVKLACLLSGFAWAAGTAAAASPADADHLIAEAKPMIDKANKDWLPAMERQDAKELAVPYAANGIFLTATGESFVGRAAIERLYQDRFAKARVLDGELIEDGLTAQGPLIYEWGHARIDSEQAGQRSTRAGAYLTVWRREPDGVWRIIRNLTF</sequence>
<keyword evidence="1" id="KW-0732">Signal</keyword>
<feature type="signal peptide" evidence="1">
    <location>
        <begin position="1"/>
        <end position="18"/>
    </location>
</feature>
<evidence type="ECO:0000259" key="2">
    <source>
        <dbReference type="Pfam" id="PF14534"/>
    </source>
</evidence>